<dbReference type="RefSeq" id="WP_115322615.1">
    <property type="nucleotide sequence ID" value="NZ_BPUX01000012.1"/>
</dbReference>
<evidence type="ECO:0000256" key="3">
    <source>
        <dbReference type="ARBA" id="ARBA00023163"/>
    </source>
</evidence>
<dbReference type="InterPro" id="IPR000792">
    <property type="entry name" value="Tscrpt_reg_LuxR_C"/>
</dbReference>
<feature type="domain" description="Response regulatory" evidence="6">
    <location>
        <begin position="2"/>
        <end position="116"/>
    </location>
</feature>
<evidence type="ECO:0000259" key="5">
    <source>
        <dbReference type="PROSITE" id="PS50043"/>
    </source>
</evidence>
<dbReference type="Proteomes" id="UP001052140">
    <property type="component" value="Unassembled WGS sequence"/>
</dbReference>
<keyword evidence="2 7" id="KW-0238">DNA-binding</keyword>
<dbReference type="InterPro" id="IPR036388">
    <property type="entry name" value="WH-like_DNA-bd_sf"/>
</dbReference>
<dbReference type="PANTHER" id="PTHR44688:SF16">
    <property type="entry name" value="DNA-BINDING TRANSCRIPTIONAL ACTIVATOR DEVR_DOSR"/>
    <property type="match status" value="1"/>
</dbReference>
<keyword evidence="10" id="KW-1185">Reference proteome</keyword>
<dbReference type="SUPFAM" id="SSF52172">
    <property type="entry name" value="CheY-like"/>
    <property type="match status" value="1"/>
</dbReference>
<dbReference type="GO" id="GO:0003677">
    <property type="term" value="F:DNA binding"/>
    <property type="evidence" value="ECO:0007669"/>
    <property type="project" value="UniProtKB-KW"/>
</dbReference>
<dbReference type="EMBL" id="BPUX01000012">
    <property type="protein sequence ID" value="GJH42670.1"/>
    <property type="molecule type" value="Genomic_DNA"/>
</dbReference>
<dbReference type="Gene3D" id="1.10.10.10">
    <property type="entry name" value="Winged helix-like DNA-binding domain superfamily/Winged helix DNA-binding domain"/>
    <property type="match status" value="1"/>
</dbReference>
<dbReference type="PANTHER" id="PTHR44688">
    <property type="entry name" value="DNA-BINDING TRANSCRIPTIONAL ACTIVATOR DEVR_DOSR"/>
    <property type="match status" value="1"/>
</dbReference>
<keyword evidence="3" id="KW-0804">Transcription</keyword>
<dbReference type="EMBL" id="UGTV01000015">
    <property type="protein sequence ID" value="SUC09699.1"/>
    <property type="molecule type" value="Genomic_DNA"/>
</dbReference>
<dbReference type="SUPFAM" id="SSF46894">
    <property type="entry name" value="C-terminal effector domain of the bipartite response regulators"/>
    <property type="match status" value="1"/>
</dbReference>
<dbReference type="GeneID" id="69686767"/>
<dbReference type="PRINTS" id="PR00038">
    <property type="entry name" value="HTHLUXR"/>
</dbReference>
<name>A0A379ETE8_9PAST</name>
<dbReference type="PROSITE" id="PS00622">
    <property type="entry name" value="HTH_LUXR_1"/>
    <property type="match status" value="1"/>
</dbReference>
<dbReference type="InterPro" id="IPR011006">
    <property type="entry name" value="CheY-like_superfamily"/>
</dbReference>
<keyword evidence="1" id="KW-0805">Transcription regulation</keyword>
<dbReference type="Pfam" id="PF00196">
    <property type="entry name" value="GerE"/>
    <property type="match status" value="1"/>
</dbReference>
<evidence type="ECO:0000313" key="10">
    <source>
        <dbReference type="Proteomes" id="UP001052140"/>
    </source>
</evidence>
<evidence type="ECO:0000313" key="9">
    <source>
        <dbReference type="Proteomes" id="UP000254704"/>
    </source>
</evidence>
<dbReference type="AlphaFoldDB" id="A0A379ETE8"/>
<dbReference type="InterPro" id="IPR016032">
    <property type="entry name" value="Sig_transdc_resp-reg_C-effctor"/>
</dbReference>
<protein>
    <submittedName>
        <fullName evidence="7">DNA-binding response regulator</fullName>
    </submittedName>
    <submittedName>
        <fullName evidence="8">Tetrathionate reductase regulon response regulator</fullName>
    </submittedName>
</protein>
<dbReference type="InterPro" id="IPR001789">
    <property type="entry name" value="Sig_transdc_resp-reg_receiver"/>
</dbReference>
<dbReference type="SMART" id="SM00421">
    <property type="entry name" value="HTH_LUXR"/>
    <property type="match status" value="1"/>
</dbReference>
<evidence type="ECO:0000313" key="8">
    <source>
        <dbReference type="EMBL" id="SUC09699.1"/>
    </source>
</evidence>
<reference evidence="7" key="2">
    <citation type="submission" date="2024-05" db="EMBL/GenBank/DDBJ databases">
        <title>Determining zoonotic pasteurella genome.</title>
        <authorList>
            <person name="Maeda T."/>
            <person name="Takahashi T."/>
            <person name="Yoshida H."/>
        </authorList>
    </citation>
    <scope>NUCLEOTIDE SEQUENCE</scope>
    <source>
        <strain evidence="7">PA42</strain>
    </source>
</reference>
<feature type="domain" description="HTH luxR-type" evidence="5">
    <location>
        <begin position="128"/>
        <end position="193"/>
    </location>
</feature>
<proteinExistence type="predicted"/>
<dbReference type="GO" id="GO:0006355">
    <property type="term" value="P:regulation of DNA-templated transcription"/>
    <property type="evidence" value="ECO:0007669"/>
    <property type="project" value="InterPro"/>
</dbReference>
<dbReference type="PROSITE" id="PS50110">
    <property type="entry name" value="RESPONSE_REGULATORY"/>
    <property type="match status" value="1"/>
</dbReference>
<reference evidence="8 9" key="1">
    <citation type="submission" date="2018-06" db="EMBL/GenBank/DDBJ databases">
        <authorList>
            <consortium name="Pathogen Informatics"/>
            <person name="Doyle S."/>
        </authorList>
    </citation>
    <scope>NUCLEOTIDE SEQUENCE [LARGE SCALE GENOMIC DNA]</scope>
    <source>
        <strain evidence="8 9">NCTC11621</strain>
    </source>
</reference>
<evidence type="ECO:0000256" key="1">
    <source>
        <dbReference type="ARBA" id="ARBA00023015"/>
    </source>
</evidence>
<gene>
    <name evidence="8" type="primary">ttrR</name>
    <name evidence="8" type="ORF">NCTC11621_00719</name>
    <name evidence="7" type="ORF">PA42_08440</name>
</gene>
<evidence type="ECO:0000313" key="7">
    <source>
        <dbReference type="EMBL" id="GJH42670.1"/>
    </source>
</evidence>
<dbReference type="Pfam" id="PF00072">
    <property type="entry name" value="Response_reg"/>
    <property type="match status" value="1"/>
</dbReference>
<dbReference type="Proteomes" id="UP000254704">
    <property type="component" value="Unassembled WGS sequence"/>
</dbReference>
<feature type="modified residue" description="4-aspartylphosphate" evidence="4">
    <location>
        <position position="51"/>
    </location>
</feature>
<dbReference type="PROSITE" id="PS50043">
    <property type="entry name" value="HTH_LUXR_2"/>
    <property type="match status" value="1"/>
</dbReference>
<dbReference type="CDD" id="cd06170">
    <property type="entry name" value="LuxR_C_like"/>
    <property type="match status" value="1"/>
</dbReference>
<dbReference type="Gene3D" id="3.40.50.2300">
    <property type="match status" value="1"/>
</dbReference>
<evidence type="ECO:0000256" key="2">
    <source>
        <dbReference type="ARBA" id="ARBA00023125"/>
    </source>
</evidence>
<dbReference type="OrthoDB" id="9802186at2"/>
<dbReference type="GO" id="GO:0000160">
    <property type="term" value="P:phosphorelay signal transduction system"/>
    <property type="evidence" value="ECO:0007669"/>
    <property type="project" value="InterPro"/>
</dbReference>
<accession>A0A379ETE8</accession>
<sequence length="196" mass="22323">MLIHLVDDDLTVLDAARFLLEQAGYQVQTWSNSQEFVDNVPLFEQGIVLLDMKMPHLDGHQVHQFLQQNHSTLAVVIMTAHGDVPMAVQELKQGAVDFLQKPVQFSQLQSVLKIAAEKTQTSYERYKIQSCYALLSRKEHDILELLIQGCINRQIAETLNISVRTVEVHRSHIMEKMQAQTIAELIYKTAQLGSKK</sequence>
<evidence type="ECO:0000256" key="4">
    <source>
        <dbReference type="PROSITE-ProRule" id="PRU00169"/>
    </source>
</evidence>
<dbReference type="SMART" id="SM00448">
    <property type="entry name" value="REC"/>
    <property type="match status" value="1"/>
</dbReference>
<organism evidence="8 9">
    <name type="scientific">Pasteurella canis</name>
    <dbReference type="NCBI Taxonomy" id="753"/>
    <lineage>
        <taxon>Bacteria</taxon>
        <taxon>Pseudomonadati</taxon>
        <taxon>Pseudomonadota</taxon>
        <taxon>Gammaproteobacteria</taxon>
        <taxon>Pasteurellales</taxon>
        <taxon>Pasteurellaceae</taxon>
        <taxon>Pasteurella</taxon>
    </lineage>
</organism>
<keyword evidence="4" id="KW-0597">Phosphoprotein</keyword>
<evidence type="ECO:0000259" key="6">
    <source>
        <dbReference type="PROSITE" id="PS50110"/>
    </source>
</evidence>